<feature type="compositionally biased region" description="Low complexity" evidence="1">
    <location>
        <begin position="55"/>
        <end position="67"/>
    </location>
</feature>
<dbReference type="EMBL" id="LXSF01000012">
    <property type="protein sequence ID" value="OAM15376.1"/>
    <property type="molecule type" value="Genomic_DNA"/>
</dbReference>
<proteinExistence type="predicted"/>
<accession>A0A1A9RBM3</accession>
<dbReference type="Proteomes" id="UP000078003">
    <property type="component" value="Unassembled WGS sequence"/>
</dbReference>
<reference evidence="6 7" key="1">
    <citation type="submission" date="2016-05" db="EMBL/GenBank/DDBJ databases">
        <title>Draft genome of Corynebacterium afermentans subsp. afermentans LCDC 88199T.</title>
        <authorList>
            <person name="Bernier A.-M."/>
            <person name="Bernard K."/>
        </authorList>
    </citation>
    <scope>NUCLEOTIDE SEQUENCE [LARGE SCALE GENOMIC DNA]</scope>
    <source>
        <strain evidence="7">NML01-0328</strain>
        <strain evidence="6">NML04-0072</strain>
    </source>
</reference>
<dbReference type="STRING" id="539.A7P85_09355"/>
<evidence type="ECO:0000259" key="3">
    <source>
        <dbReference type="Pfam" id="PF13511"/>
    </source>
</evidence>
<dbReference type="RefSeq" id="WP_049258490.1">
    <property type="nucleotide sequence ID" value="NZ_JVFA01000056.1"/>
</dbReference>
<organism evidence="4 7">
    <name type="scientific">Eikenella corrodens</name>
    <dbReference type="NCBI Taxonomy" id="539"/>
    <lineage>
        <taxon>Bacteria</taxon>
        <taxon>Pseudomonadati</taxon>
        <taxon>Pseudomonadota</taxon>
        <taxon>Betaproteobacteria</taxon>
        <taxon>Neisseriales</taxon>
        <taxon>Neisseriaceae</taxon>
        <taxon>Eikenella</taxon>
    </lineage>
</organism>
<reference evidence="4" key="2">
    <citation type="submission" date="2016-05" db="EMBL/GenBank/DDBJ databases">
        <authorList>
            <person name="Lavstsen T."/>
            <person name="Jespersen J.S."/>
        </authorList>
    </citation>
    <scope>NUCLEOTIDE SEQUENCE</scope>
    <source>
        <strain evidence="4">NML01-0328</strain>
        <strain evidence="5">NML04-0072</strain>
    </source>
</reference>
<feature type="chain" id="PRO_5015060550" description="DUF4124 domain-containing protein" evidence="2">
    <location>
        <begin position="22"/>
        <end position="143"/>
    </location>
</feature>
<evidence type="ECO:0000313" key="4">
    <source>
        <dbReference type="EMBL" id="OAM15376.1"/>
    </source>
</evidence>
<comment type="caution">
    <text evidence="4">The sequence shown here is derived from an EMBL/GenBank/DDBJ whole genome shotgun (WGS) entry which is preliminary data.</text>
</comment>
<dbReference type="Proteomes" id="UP000077589">
    <property type="component" value="Unassembled WGS sequence"/>
</dbReference>
<dbReference type="InterPro" id="IPR025392">
    <property type="entry name" value="DUF4124"/>
</dbReference>
<evidence type="ECO:0000313" key="5">
    <source>
        <dbReference type="EMBL" id="OAM17884.1"/>
    </source>
</evidence>
<dbReference type="Pfam" id="PF13511">
    <property type="entry name" value="DUF4124"/>
    <property type="match status" value="1"/>
</dbReference>
<dbReference type="AlphaFoldDB" id="A0A1A9RBM3"/>
<feature type="region of interest" description="Disordered" evidence="1">
    <location>
        <begin position="54"/>
        <end position="110"/>
    </location>
</feature>
<sequence>MKKLSPIFAACLLGFCAVASATTYECTDRQGRRTYTASPGPNCRAIHLGRMTTYPAPVSTAPSYPSYSSPPTPEPAAPAAQPAVSESQRQAANERLRQAQQNLEEGRKVRYGNERNYARYLERIGKLEEEVNKAQQEVNNLNK</sequence>
<dbReference type="EMBL" id="LXSG01000035">
    <property type="protein sequence ID" value="OAM17884.1"/>
    <property type="molecule type" value="Genomic_DNA"/>
</dbReference>
<name>A0A1A9RBM3_EIKCO</name>
<dbReference type="OrthoDB" id="5298561at2"/>
<gene>
    <name evidence="4" type="ORF">A7P85_09355</name>
    <name evidence="5" type="ORF">A7P90_09305</name>
</gene>
<evidence type="ECO:0000313" key="7">
    <source>
        <dbReference type="Proteomes" id="UP000078003"/>
    </source>
</evidence>
<feature type="domain" description="DUF4124" evidence="3">
    <location>
        <begin position="11"/>
        <end position="62"/>
    </location>
</feature>
<feature type="compositionally biased region" description="Low complexity" evidence="1">
    <location>
        <begin position="77"/>
        <end position="88"/>
    </location>
</feature>
<evidence type="ECO:0000313" key="6">
    <source>
        <dbReference type="Proteomes" id="UP000077589"/>
    </source>
</evidence>
<keyword evidence="2" id="KW-0732">Signal</keyword>
<protein>
    <recommendedName>
        <fullName evidence="3">DUF4124 domain-containing protein</fullName>
    </recommendedName>
</protein>
<feature type="signal peptide" evidence="2">
    <location>
        <begin position="1"/>
        <end position="21"/>
    </location>
</feature>
<evidence type="ECO:0000256" key="2">
    <source>
        <dbReference type="SAM" id="SignalP"/>
    </source>
</evidence>
<evidence type="ECO:0000256" key="1">
    <source>
        <dbReference type="SAM" id="MobiDB-lite"/>
    </source>
</evidence>